<comment type="caution">
    <text evidence="2">The sequence shown here is derived from an EMBL/GenBank/DDBJ whole genome shotgun (WGS) entry which is preliminary data.</text>
</comment>
<feature type="region of interest" description="Disordered" evidence="1">
    <location>
        <begin position="83"/>
        <end position="109"/>
    </location>
</feature>
<gene>
    <name evidence="2" type="ORF">COLO4_32165</name>
</gene>
<proteinExistence type="predicted"/>
<reference evidence="3" key="1">
    <citation type="submission" date="2013-09" db="EMBL/GenBank/DDBJ databases">
        <title>Corchorus olitorius genome sequencing.</title>
        <authorList>
            <person name="Alam M."/>
            <person name="Haque M.S."/>
            <person name="Islam M.S."/>
            <person name="Emdad E.M."/>
            <person name="Islam M.M."/>
            <person name="Ahmed B."/>
            <person name="Halim A."/>
            <person name="Hossen Q.M.M."/>
            <person name="Hossain M.Z."/>
            <person name="Ahmed R."/>
            <person name="Khan M.M."/>
            <person name="Islam R."/>
            <person name="Rashid M.M."/>
            <person name="Khan S.A."/>
            <person name="Rahman M.S."/>
            <person name="Alam M."/>
            <person name="Yahiya A.S."/>
            <person name="Khan M.S."/>
            <person name="Azam M.S."/>
            <person name="Haque T."/>
            <person name="Lashkar M.Z.H."/>
            <person name="Akhand A.I."/>
            <person name="Morshed G."/>
            <person name="Roy S."/>
            <person name="Uddin K.S."/>
            <person name="Rabeya T."/>
            <person name="Hossain A.S."/>
            <person name="Chowdhury A."/>
            <person name="Snigdha A.R."/>
            <person name="Mortoza M.S."/>
            <person name="Matin S.A."/>
            <person name="Hoque S.M.E."/>
            <person name="Islam M.K."/>
            <person name="Roy D.K."/>
            <person name="Haider R."/>
            <person name="Moosa M.M."/>
            <person name="Elias S.M."/>
            <person name="Hasan A.M."/>
            <person name="Jahan S."/>
            <person name="Shafiuddin M."/>
            <person name="Mahmood N."/>
            <person name="Shommy N.S."/>
        </authorList>
    </citation>
    <scope>NUCLEOTIDE SEQUENCE [LARGE SCALE GENOMIC DNA]</scope>
    <source>
        <strain evidence="3">cv. O-4</strain>
    </source>
</reference>
<keyword evidence="3" id="KW-1185">Reference proteome</keyword>
<dbReference type="EMBL" id="AWUE01021032">
    <property type="protein sequence ID" value="OMO63949.1"/>
    <property type="molecule type" value="Genomic_DNA"/>
</dbReference>
<protein>
    <submittedName>
        <fullName evidence="2">Uncharacterized protein</fullName>
    </submittedName>
</protein>
<evidence type="ECO:0000256" key="1">
    <source>
        <dbReference type="SAM" id="MobiDB-lite"/>
    </source>
</evidence>
<dbReference type="Proteomes" id="UP000187203">
    <property type="component" value="Unassembled WGS sequence"/>
</dbReference>
<organism evidence="2 3">
    <name type="scientific">Corchorus olitorius</name>
    <dbReference type="NCBI Taxonomy" id="93759"/>
    <lineage>
        <taxon>Eukaryota</taxon>
        <taxon>Viridiplantae</taxon>
        <taxon>Streptophyta</taxon>
        <taxon>Embryophyta</taxon>
        <taxon>Tracheophyta</taxon>
        <taxon>Spermatophyta</taxon>
        <taxon>Magnoliopsida</taxon>
        <taxon>eudicotyledons</taxon>
        <taxon>Gunneridae</taxon>
        <taxon>Pentapetalae</taxon>
        <taxon>rosids</taxon>
        <taxon>malvids</taxon>
        <taxon>Malvales</taxon>
        <taxon>Malvaceae</taxon>
        <taxon>Grewioideae</taxon>
        <taxon>Apeibeae</taxon>
        <taxon>Corchorus</taxon>
    </lineage>
</organism>
<dbReference type="AlphaFoldDB" id="A0A1R3H0U1"/>
<evidence type="ECO:0000313" key="3">
    <source>
        <dbReference type="Proteomes" id="UP000187203"/>
    </source>
</evidence>
<sequence>MAQLQQASQELQKTRADVKGLPELLAELEGLKKGHHMIHRLHRGSSHPSSLSHDLPLSIFNTHSHPHTRLTPSFSLYLCRSPTPTHSQLSPSPSHHIKQNTQTLIGLSL</sequence>
<accession>A0A1R3H0U1</accession>
<name>A0A1R3H0U1_9ROSI</name>
<evidence type="ECO:0000313" key="2">
    <source>
        <dbReference type="EMBL" id="OMO63949.1"/>
    </source>
</evidence>